<evidence type="ECO:0000313" key="3">
    <source>
        <dbReference type="Proteomes" id="UP001303889"/>
    </source>
</evidence>
<protein>
    <submittedName>
        <fullName evidence="2">Uncharacterized protein</fullName>
    </submittedName>
</protein>
<reference evidence="2" key="2">
    <citation type="submission" date="2023-05" db="EMBL/GenBank/DDBJ databases">
        <authorList>
            <consortium name="Lawrence Berkeley National Laboratory"/>
            <person name="Steindorff A."/>
            <person name="Hensen N."/>
            <person name="Bonometti L."/>
            <person name="Westerberg I."/>
            <person name="Brannstrom I.O."/>
            <person name="Guillou S."/>
            <person name="Cros-Aarteil S."/>
            <person name="Calhoun S."/>
            <person name="Haridas S."/>
            <person name="Kuo A."/>
            <person name="Mondo S."/>
            <person name="Pangilinan J."/>
            <person name="Riley R."/>
            <person name="Labutti K."/>
            <person name="Andreopoulos B."/>
            <person name="Lipzen A."/>
            <person name="Chen C."/>
            <person name="Yanf M."/>
            <person name="Daum C."/>
            <person name="Ng V."/>
            <person name="Clum A."/>
            <person name="Ohm R."/>
            <person name="Martin F."/>
            <person name="Silar P."/>
            <person name="Natvig D."/>
            <person name="Lalanne C."/>
            <person name="Gautier V."/>
            <person name="Ament-Velasquez S.L."/>
            <person name="Kruys A."/>
            <person name="Hutchinson M.I."/>
            <person name="Powell A.J."/>
            <person name="Barry K."/>
            <person name="Miller A.N."/>
            <person name="Grigoriev I.V."/>
            <person name="Debuchy R."/>
            <person name="Gladieux P."/>
            <person name="Thoren M.H."/>
            <person name="Johannesson H."/>
        </authorList>
    </citation>
    <scope>NUCLEOTIDE SEQUENCE</scope>
    <source>
        <strain evidence="2">CBS 103.79</strain>
    </source>
</reference>
<proteinExistence type="predicted"/>
<organism evidence="2 3">
    <name type="scientific">Staphylotrichum tortipilum</name>
    <dbReference type="NCBI Taxonomy" id="2831512"/>
    <lineage>
        <taxon>Eukaryota</taxon>
        <taxon>Fungi</taxon>
        <taxon>Dikarya</taxon>
        <taxon>Ascomycota</taxon>
        <taxon>Pezizomycotina</taxon>
        <taxon>Sordariomycetes</taxon>
        <taxon>Sordariomycetidae</taxon>
        <taxon>Sordariales</taxon>
        <taxon>Chaetomiaceae</taxon>
        <taxon>Staphylotrichum</taxon>
    </lineage>
</organism>
<dbReference type="PANTHER" id="PTHR38696:SF1">
    <property type="entry name" value="MEDIATOR OF RNA POLYMERASE II TRANSCRIPTION SUBUNIT 13"/>
    <property type="match status" value="1"/>
</dbReference>
<comment type="caution">
    <text evidence="2">The sequence shown here is derived from an EMBL/GenBank/DDBJ whole genome shotgun (WGS) entry which is preliminary data.</text>
</comment>
<gene>
    <name evidence="2" type="ORF">C8A05DRAFT_47543</name>
</gene>
<dbReference type="EMBL" id="MU856017">
    <property type="protein sequence ID" value="KAK3898025.1"/>
    <property type="molecule type" value="Genomic_DNA"/>
</dbReference>
<dbReference type="PANTHER" id="PTHR38696">
    <property type="entry name" value="MEDIATOR OF RNA POLYMERASE II TRANSCRIPTION SUBUNIT 13"/>
    <property type="match status" value="1"/>
</dbReference>
<sequence length="289" mass="32771">MADDGGAGSPNPSSAGTRTRTTTTTTTTSSYATLSFHKSNILRLLSFPDSIPAILEPFLQTRWPPGLEGPRVRFASADEFRLKGSPFGYRHSGEYVGGIRLLRDVLAFLHARGWRLTASLLCSRRYTAKDTLVFRYHPEEVGGLAVEWLGLAPMGSDKLRVVYDAEGVRREQDADPEDQTDTDHDYDHDHDHLGVLIAGVKKTLQGLDYFDKGDWSHDSFEFVLKGKPWRSRGEASVKMRVMLMRLLETMEGYGWKLYATFVQRTSTDEDRILDAWYFVRERERRGSVV</sequence>
<name>A0AAN6RPB6_9PEZI</name>
<dbReference type="AlphaFoldDB" id="A0AAN6RPB6"/>
<dbReference type="Proteomes" id="UP001303889">
    <property type="component" value="Unassembled WGS sequence"/>
</dbReference>
<feature type="region of interest" description="Disordered" evidence="1">
    <location>
        <begin position="1"/>
        <end position="28"/>
    </location>
</feature>
<accession>A0AAN6RPB6</accession>
<feature type="compositionally biased region" description="Low complexity" evidence="1">
    <location>
        <begin position="9"/>
        <end position="28"/>
    </location>
</feature>
<evidence type="ECO:0000313" key="2">
    <source>
        <dbReference type="EMBL" id="KAK3898025.1"/>
    </source>
</evidence>
<keyword evidence="3" id="KW-1185">Reference proteome</keyword>
<reference evidence="2" key="1">
    <citation type="journal article" date="2023" name="Mol. Phylogenet. Evol.">
        <title>Genome-scale phylogeny and comparative genomics of the fungal order Sordariales.</title>
        <authorList>
            <person name="Hensen N."/>
            <person name="Bonometti L."/>
            <person name="Westerberg I."/>
            <person name="Brannstrom I.O."/>
            <person name="Guillou S."/>
            <person name="Cros-Aarteil S."/>
            <person name="Calhoun S."/>
            <person name="Haridas S."/>
            <person name="Kuo A."/>
            <person name="Mondo S."/>
            <person name="Pangilinan J."/>
            <person name="Riley R."/>
            <person name="LaButti K."/>
            <person name="Andreopoulos B."/>
            <person name="Lipzen A."/>
            <person name="Chen C."/>
            <person name="Yan M."/>
            <person name="Daum C."/>
            <person name="Ng V."/>
            <person name="Clum A."/>
            <person name="Steindorff A."/>
            <person name="Ohm R.A."/>
            <person name="Martin F."/>
            <person name="Silar P."/>
            <person name="Natvig D.O."/>
            <person name="Lalanne C."/>
            <person name="Gautier V."/>
            <person name="Ament-Velasquez S.L."/>
            <person name="Kruys A."/>
            <person name="Hutchinson M.I."/>
            <person name="Powell A.J."/>
            <person name="Barry K."/>
            <person name="Miller A.N."/>
            <person name="Grigoriev I.V."/>
            <person name="Debuchy R."/>
            <person name="Gladieux P."/>
            <person name="Hiltunen Thoren M."/>
            <person name="Johannesson H."/>
        </authorList>
    </citation>
    <scope>NUCLEOTIDE SEQUENCE</scope>
    <source>
        <strain evidence="2">CBS 103.79</strain>
    </source>
</reference>
<evidence type="ECO:0000256" key="1">
    <source>
        <dbReference type="SAM" id="MobiDB-lite"/>
    </source>
</evidence>